<gene>
    <name evidence="4" type="ORF">EUA94_01775</name>
</gene>
<sequence length="478" mass="51564">MSTTRARRPHRMDPTRRLGLTEDMEARHGVRQTGESPRAASDDTATPEIMLSADLRNVRTARQHLRDALALAGLDDLTDRAALAVTEVVTNAFVHTGTPVQLRITTGAAMVRVEVEDGGMQHPIRRSYADTAGTGRGLQLLAESVDRWGTTGIQGGKFVWFELGDVDPLMTDPADTGRIDVGTPVVRVTLRQVPLLMHVAWQEHAASLLREYLLFALSDDEDALDKHAQASAAMSLLHEQLPAPTLGSEPTALMADAVEPHVTAQEIVVDIPVSAVPYFDVLNMLLRSAIVQARAGALLSPPTQPEIDEMRQWLCTEVARQGAGDRTATPWVARTDVRSAVLDPAEPPGQHARYAEFAGAEGAVLVSDEASVIVVVSAEALGLLGYGTADELLGRRVLVVVPSQFHQAHIAGTTMNATNGRDNLLAIPIRVPMVRADASEVLVDLEVRPHLLNDGRRVFVARFAIADAQTSARESAAR</sequence>
<organism evidence="4 5">
    <name type="scientific">Nocardioides zhouii</name>
    <dbReference type="NCBI Taxonomy" id="1168729"/>
    <lineage>
        <taxon>Bacteria</taxon>
        <taxon>Bacillati</taxon>
        <taxon>Actinomycetota</taxon>
        <taxon>Actinomycetes</taxon>
        <taxon>Propionibacteriales</taxon>
        <taxon>Nocardioidaceae</taxon>
        <taxon>Nocardioides</taxon>
    </lineage>
</organism>
<evidence type="ECO:0000256" key="1">
    <source>
        <dbReference type="ARBA" id="ARBA00022527"/>
    </source>
</evidence>
<evidence type="ECO:0000313" key="4">
    <source>
        <dbReference type="EMBL" id="RYC14873.1"/>
    </source>
</evidence>
<dbReference type="PANTHER" id="PTHR35526:SF3">
    <property type="entry name" value="ANTI-SIGMA-F FACTOR RSBW"/>
    <property type="match status" value="1"/>
</dbReference>
<dbReference type="GO" id="GO:0004674">
    <property type="term" value="F:protein serine/threonine kinase activity"/>
    <property type="evidence" value="ECO:0007669"/>
    <property type="project" value="UniProtKB-KW"/>
</dbReference>
<proteinExistence type="predicted"/>
<dbReference type="SUPFAM" id="SSF55785">
    <property type="entry name" value="PYP-like sensor domain (PAS domain)"/>
    <property type="match status" value="1"/>
</dbReference>
<dbReference type="AlphaFoldDB" id="A0A4Q2T983"/>
<accession>A0A4Q2T983</accession>
<keyword evidence="5" id="KW-1185">Reference proteome</keyword>
<dbReference type="Gene3D" id="3.30.565.10">
    <property type="entry name" value="Histidine kinase-like ATPase, C-terminal domain"/>
    <property type="match status" value="1"/>
</dbReference>
<dbReference type="InterPro" id="IPR035965">
    <property type="entry name" value="PAS-like_dom_sf"/>
</dbReference>
<dbReference type="InterPro" id="IPR036890">
    <property type="entry name" value="HATPase_C_sf"/>
</dbReference>
<feature type="compositionally biased region" description="Basic residues" evidence="2">
    <location>
        <begin position="1"/>
        <end position="10"/>
    </location>
</feature>
<dbReference type="CDD" id="cd16936">
    <property type="entry name" value="HATPase_RsbW-like"/>
    <property type="match status" value="1"/>
</dbReference>
<dbReference type="EMBL" id="SDWV01000001">
    <property type="protein sequence ID" value="RYC14873.1"/>
    <property type="molecule type" value="Genomic_DNA"/>
</dbReference>
<evidence type="ECO:0000259" key="3">
    <source>
        <dbReference type="Pfam" id="PF13581"/>
    </source>
</evidence>
<feature type="region of interest" description="Disordered" evidence="2">
    <location>
        <begin position="1"/>
        <end position="45"/>
    </location>
</feature>
<reference evidence="4 5" key="1">
    <citation type="submission" date="2019-01" db="EMBL/GenBank/DDBJ databases">
        <title>Novel species of Nocardioides.</title>
        <authorList>
            <person name="Liu Q."/>
            <person name="X Y.-H."/>
        </authorList>
    </citation>
    <scope>NUCLEOTIDE SEQUENCE [LARGE SCALE GENOMIC DNA]</scope>
    <source>
        <strain evidence="4 5">HLT2-9</strain>
    </source>
</reference>
<feature type="domain" description="Histidine kinase/HSP90-like ATPase" evidence="3">
    <location>
        <begin position="51"/>
        <end position="148"/>
    </location>
</feature>
<dbReference type="Proteomes" id="UP000291101">
    <property type="component" value="Unassembled WGS sequence"/>
</dbReference>
<keyword evidence="1" id="KW-0723">Serine/threonine-protein kinase</keyword>
<dbReference type="InterPro" id="IPR050267">
    <property type="entry name" value="Anti-sigma-factor_SerPK"/>
</dbReference>
<comment type="caution">
    <text evidence="4">The sequence shown here is derived from an EMBL/GenBank/DDBJ whole genome shotgun (WGS) entry which is preliminary data.</text>
</comment>
<dbReference type="OrthoDB" id="4088450at2"/>
<keyword evidence="1" id="KW-0418">Kinase</keyword>
<protein>
    <recommendedName>
        <fullName evidence="3">Histidine kinase/HSP90-like ATPase domain-containing protein</fullName>
    </recommendedName>
</protein>
<feature type="compositionally biased region" description="Basic and acidic residues" evidence="2">
    <location>
        <begin position="11"/>
        <end position="28"/>
    </location>
</feature>
<dbReference type="InterPro" id="IPR003594">
    <property type="entry name" value="HATPase_dom"/>
</dbReference>
<dbReference type="Gene3D" id="3.30.450.20">
    <property type="entry name" value="PAS domain"/>
    <property type="match status" value="1"/>
</dbReference>
<evidence type="ECO:0000313" key="5">
    <source>
        <dbReference type="Proteomes" id="UP000291101"/>
    </source>
</evidence>
<evidence type="ECO:0000256" key="2">
    <source>
        <dbReference type="SAM" id="MobiDB-lite"/>
    </source>
</evidence>
<dbReference type="Pfam" id="PF13581">
    <property type="entry name" value="HATPase_c_2"/>
    <property type="match status" value="1"/>
</dbReference>
<name>A0A4Q2T983_9ACTN</name>
<dbReference type="PANTHER" id="PTHR35526">
    <property type="entry name" value="ANTI-SIGMA-F FACTOR RSBW-RELATED"/>
    <property type="match status" value="1"/>
</dbReference>
<dbReference type="SUPFAM" id="SSF55874">
    <property type="entry name" value="ATPase domain of HSP90 chaperone/DNA topoisomerase II/histidine kinase"/>
    <property type="match status" value="1"/>
</dbReference>
<keyword evidence="1" id="KW-0808">Transferase</keyword>